<dbReference type="EMBL" id="CP050124">
    <property type="protein sequence ID" value="QIP43323.1"/>
    <property type="molecule type" value="Genomic_DNA"/>
</dbReference>
<accession>A0A6G9D214</accession>
<name>A0A6G9D214_RHOER</name>
<protein>
    <submittedName>
        <fullName evidence="1">Polyketide cyclase</fullName>
    </submittedName>
</protein>
<evidence type="ECO:0000313" key="1">
    <source>
        <dbReference type="EMBL" id="QIP43323.1"/>
    </source>
</evidence>
<dbReference type="CDD" id="cd08865">
    <property type="entry name" value="SRPBCC_10"/>
    <property type="match status" value="1"/>
</dbReference>
<dbReference type="SUPFAM" id="SSF55961">
    <property type="entry name" value="Bet v1-like"/>
    <property type="match status" value="1"/>
</dbReference>
<dbReference type="Gene3D" id="3.30.530.20">
    <property type="match status" value="1"/>
</dbReference>
<dbReference type="AlphaFoldDB" id="A0A6G9D214"/>
<dbReference type="Proteomes" id="UP000502345">
    <property type="component" value="Chromosome"/>
</dbReference>
<dbReference type="InterPro" id="IPR023393">
    <property type="entry name" value="START-like_dom_sf"/>
</dbReference>
<gene>
    <name evidence="1" type="ORF">G9444_6080</name>
</gene>
<proteinExistence type="predicted"/>
<dbReference type="Pfam" id="PF10604">
    <property type="entry name" value="Polyketide_cyc2"/>
    <property type="match status" value="1"/>
</dbReference>
<reference evidence="1 2" key="1">
    <citation type="submission" date="2020-03" db="EMBL/GenBank/DDBJ databases">
        <title>Screen low temperature-resistant strains for efficient degradation of petroleum hydrocarbons under the low temperature.</title>
        <authorList>
            <person name="Wang Y."/>
            <person name="Chen J."/>
        </authorList>
    </citation>
    <scope>NUCLEOTIDE SEQUENCE [LARGE SCALE GENOMIC DNA]</scope>
    <source>
        <strain evidence="1 2">KB1</strain>
    </source>
</reference>
<evidence type="ECO:0000313" key="2">
    <source>
        <dbReference type="Proteomes" id="UP000502345"/>
    </source>
</evidence>
<sequence>MNRKANRMVDVTRKFTAEVPIEKAAAFLRDFANAPTWDPGTESCTQISDGPVGVGTQWHNVSKLFGVTTELTYTLVTDELNHVVLEGKNKTATSTDDITLTSVGPNSTEIEYHANVEFNGAAKIASPLLKAGFEAKVAPETVKKMTEALEAL</sequence>
<organism evidence="1 2">
    <name type="scientific">Rhodococcus erythropolis</name>
    <name type="common">Arthrobacter picolinophilus</name>
    <dbReference type="NCBI Taxonomy" id="1833"/>
    <lineage>
        <taxon>Bacteria</taxon>
        <taxon>Bacillati</taxon>
        <taxon>Actinomycetota</taxon>
        <taxon>Actinomycetes</taxon>
        <taxon>Mycobacteriales</taxon>
        <taxon>Nocardiaceae</taxon>
        <taxon>Rhodococcus</taxon>
        <taxon>Rhodococcus erythropolis group</taxon>
    </lineage>
</organism>
<dbReference type="InterPro" id="IPR019587">
    <property type="entry name" value="Polyketide_cyclase/dehydratase"/>
</dbReference>